<reference evidence="3" key="1">
    <citation type="journal article" date="2014" name="Nucleic Acids Res.">
        <title>The evolutionary dynamics of variant antigen genes in Babesia reveal a history of genomic innovation underlying host-parasite interaction.</title>
        <authorList>
            <person name="Jackson A.P."/>
            <person name="Otto T.D."/>
            <person name="Darby A."/>
            <person name="Ramaprasad A."/>
            <person name="Xia D."/>
            <person name="Echaide I.E."/>
            <person name="Farber M."/>
            <person name="Gahlot S."/>
            <person name="Gamble J."/>
            <person name="Gupta D."/>
            <person name="Gupta Y."/>
            <person name="Jackson L."/>
            <person name="Malandrin L."/>
            <person name="Malas T.B."/>
            <person name="Moussa E."/>
            <person name="Nair M."/>
            <person name="Reid A.J."/>
            <person name="Sanders M."/>
            <person name="Sharma J."/>
            <person name="Tracey A."/>
            <person name="Quail M.A."/>
            <person name="Weir W."/>
            <person name="Wastling J.M."/>
            <person name="Hall N."/>
            <person name="Willadsen P."/>
            <person name="Lingelbach K."/>
            <person name="Shiels B."/>
            <person name="Tait A."/>
            <person name="Berriman M."/>
            <person name="Allred D.R."/>
            <person name="Pain A."/>
        </authorList>
    </citation>
    <scope>NUCLEOTIDE SEQUENCE [LARGE SCALE GENOMIC DNA]</scope>
    <source>
        <strain evidence="3">Bond</strain>
    </source>
</reference>
<gene>
    <name evidence="2" type="ORF">BBBOND_0405900</name>
</gene>
<dbReference type="RefSeq" id="XP_012770292.1">
    <property type="nucleotide sequence ID" value="XM_012914838.1"/>
</dbReference>
<sequence>MTYTALSPGMVVAPISPGTYLLPAVSGPDSMLNSCVGAGCVNTTHDKIFTYTPKEYSANLQFMIMCVPLCLIGVLVVCLIVWIAITAKSRYKAYEDALDQRLIDAMSEEEKEVYA</sequence>
<dbReference type="AlphaFoldDB" id="A0A061DBL8"/>
<evidence type="ECO:0000313" key="2">
    <source>
        <dbReference type="EMBL" id="CDR98106.1"/>
    </source>
</evidence>
<dbReference type="VEuPathDB" id="PiroplasmaDB:BBBOND_0405900"/>
<name>A0A061DBL8_BABBI</name>
<organism evidence="2 3">
    <name type="scientific">Babesia bigemina</name>
    <dbReference type="NCBI Taxonomy" id="5866"/>
    <lineage>
        <taxon>Eukaryota</taxon>
        <taxon>Sar</taxon>
        <taxon>Alveolata</taxon>
        <taxon>Apicomplexa</taxon>
        <taxon>Aconoidasida</taxon>
        <taxon>Piroplasmida</taxon>
        <taxon>Babesiidae</taxon>
        <taxon>Babesia</taxon>
    </lineage>
</organism>
<dbReference type="Proteomes" id="UP000033188">
    <property type="component" value="Chromosome 5"/>
</dbReference>
<proteinExistence type="predicted"/>
<evidence type="ECO:0000313" key="3">
    <source>
        <dbReference type="Proteomes" id="UP000033188"/>
    </source>
</evidence>
<accession>A0A061DBL8</accession>
<keyword evidence="1" id="KW-0812">Transmembrane</keyword>
<dbReference type="OrthoDB" id="365710at2759"/>
<evidence type="ECO:0000256" key="1">
    <source>
        <dbReference type="SAM" id="Phobius"/>
    </source>
</evidence>
<keyword evidence="1" id="KW-0472">Membrane</keyword>
<dbReference type="OMA" id="REHYLEY"/>
<dbReference type="KEGG" id="bbig:BBBOND_0405900"/>
<dbReference type="EMBL" id="LK391711">
    <property type="protein sequence ID" value="CDR98106.1"/>
    <property type="molecule type" value="Genomic_DNA"/>
</dbReference>
<protein>
    <submittedName>
        <fullName evidence="2">Uncharacterized protein</fullName>
    </submittedName>
</protein>
<dbReference type="GeneID" id="24566647"/>
<keyword evidence="3" id="KW-1185">Reference proteome</keyword>
<keyword evidence="1" id="KW-1133">Transmembrane helix</keyword>
<feature type="transmembrane region" description="Helical" evidence="1">
    <location>
        <begin position="62"/>
        <end position="85"/>
    </location>
</feature>